<dbReference type="SMART" id="SM00827">
    <property type="entry name" value="PKS_AT"/>
    <property type="match status" value="1"/>
</dbReference>
<feature type="active site" description="Proton acceptor; for dehydratase activity" evidence="8">
    <location>
        <position position="974"/>
    </location>
</feature>
<gene>
    <name evidence="12" type="ORF">BP5553_00473</name>
</gene>
<evidence type="ECO:0000256" key="4">
    <source>
        <dbReference type="ARBA" id="ARBA00022603"/>
    </source>
</evidence>
<dbReference type="InterPro" id="IPR036736">
    <property type="entry name" value="ACP-like_sf"/>
</dbReference>
<dbReference type="Pfam" id="PF21089">
    <property type="entry name" value="PKS_DH_N"/>
    <property type="match status" value="1"/>
</dbReference>
<dbReference type="Pfam" id="PF02801">
    <property type="entry name" value="Ketoacyl-synt_C"/>
    <property type="match status" value="1"/>
</dbReference>
<dbReference type="SUPFAM" id="SSF47336">
    <property type="entry name" value="ACP-like"/>
    <property type="match status" value="2"/>
</dbReference>
<dbReference type="CDD" id="cd19532">
    <property type="entry name" value="C_PKS-NRPS"/>
    <property type="match status" value="1"/>
</dbReference>
<dbReference type="SUPFAM" id="SSF55048">
    <property type="entry name" value="Probable ACP-binding domain of malonyl-CoA ACP transacylase"/>
    <property type="match status" value="1"/>
</dbReference>
<evidence type="ECO:0000313" key="12">
    <source>
        <dbReference type="EMBL" id="RDL40494.1"/>
    </source>
</evidence>
<dbReference type="SMART" id="SM00825">
    <property type="entry name" value="PKS_KS"/>
    <property type="match status" value="1"/>
</dbReference>
<dbReference type="InterPro" id="IPR001242">
    <property type="entry name" value="Condensation_dom"/>
</dbReference>
<dbReference type="GO" id="GO:0004312">
    <property type="term" value="F:fatty acid synthase activity"/>
    <property type="evidence" value="ECO:0007669"/>
    <property type="project" value="TreeGrafter"/>
</dbReference>
<dbReference type="InterPro" id="IPR014043">
    <property type="entry name" value="Acyl_transferase_dom"/>
</dbReference>
<dbReference type="PROSITE" id="PS52004">
    <property type="entry name" value="KS3_2"/>
    <property type="match status" value="1"/>
</dbReference>
<dbReference type="InterPro" id="IPR049552">
    <property type="entry name" value="PKS_DH_N"/>
</dbReference>
<dbReference type="FunFam" id="3.40.47.10:FF:000019">
    <property type="entry name" value="Polyketide synthase type I"/>
    <property type="match status" value="1"/>
</dbReference>
<dbReference type="SUPFAM" id="SSF52777">
    <property type="entry name" value="CoA-dependent acyltransferases"/>
    <property type="match status" value="2"/>
</dbReference>
<dbReference type="InterPro" id="IPR013120">
    <property type="entry name" value="FAR_NAD-bd"/>
</dbReference>
<dbReference type="GO" id="GO:0031177">
    <property type="term" value="F:phosphopantetheine binding"/>
    <property type="evidence" value="ECO:0007669"/>
    <property type="project" value="InterPro"/>
</dbReference>
<feature type="active site" description="Proton donor; for dehydratase activity" evidence="8">
    <location>
        <position position="1150"/>
    </location>
</feature>
<dbReference type="InterPro" id="IPR042099">
    <property type="entry name" value="ANL_N_sf"/>
</dbReference>
<dbReference type="InterPro" id="IPR000873">
    <property type="entry name" value="AMP-dep_synth/lig_dom"/>
</dbReference>
<dbReference type="GO" id="GO:0005737">
    <property type="term" value="C:cytoplasm"/>
    <property type="evidence" value="ECO:0007669"/>
    <property type="project" value="TreeGrafter"/>
</dbReference>
<dbReference type="Gene3D" id="3.10.129.110">
    <property type="entry name" value="Polyketide synthase dehydratase"/>
    <property type="match status" value="1"/>
</dbReference>
<dbReference type="InterPro" id="IPR014030">
    <property type="entry name" value="Ketoacyl_synth_N"/>
</dbReference>
<dbReference type="PANTHER" id="PTHR43775:SF20">
    <property type="entry name" value="HYBRID PKS-NRPS SYNTHETASE APDA"/>
    <property type="match status" value="1"/>
</dbReference>
<dbReference type="SUPFAM" id="SSF51735">
    <property type="entry name" value="NAD(P)-binding Rossmann-fold domains"/>
    <property type="match status" value="2"/>
</dbReference>
<dbReference type="GO" id="GO:0005886">
    <property type="term" value="C:plasma membrane"/>
    <property type="evidence" value="ECO:0007669"/>
    <property type="project" value="TreeGrafter"/>
</dbReference>
<evidence type="ECO:0000256" key="5">
    <source>
        <dbReference type="ARBA" id="ARBA00022679"/>
    </source>
</evidence>
<keyword evidence="13" id="KW-1185">Reference proteome</keyword>
<feature type="domain" description="Ketosynthase family 3 (KS3)" evidence="10">
    <location>
        <begin position="9"/>
        <end position="445"/>
    </location>
</feature>
<dbReference type="Gene3D" id="3.30.559.30">
    <property type="entry name" value="Nonribosomal peptide synthetase, condensation domain"/>
    <property type="match status" value="1"/>
</dbReference>
<dbReference type="InterPro" id="IPR049900">
    <property type="entry name" value="PKS_mFAS_DH"/>
</dbReference>
<dbReference type="InterPro" id="IPR013217">
    <property type="entry name" value="Methyltransf_12"/>
</dbReference>
<dbReference type="Pfam" id="PF00109">
    <property type="entry name" value="ketoacyl-synt"/>
    <property type="match status" value="1"/>
</dbReference>
<keyword evidence="3" id="KW-0436">Ligase</keyword>
<dbReference type="Pfam" id="PF00698">
    <property type="entry name" value="Acyl_transf_1"/>
    <property type="match status" value="1"/>
</dbReference>
<accession>A0A370TY97</accession>
<dbReference type="GO" id="GO:0009403">
    <property type="term" value="P:toxin biosynthetic process"/>
    <property type="evidence" value="ECO:0007669"/>
    <property type="project" value="UniProtKB-ARBA"/>
</dbReference>
<evidence type="ECO:0000256" key="1">
    <source>
        <dbReference type="ARBA" id="ARBA00022450"/>
    </source>
</evidence>
<evidence type="ECO:0000256" key="8">
    <source>
        <dbReference type="PROSITE-ProRule" id="PRU01363"/>
    </source>
</evidence>
<dbReference type="InterPro" id="IPR029063">
    <property type="entry name" value="SAM-dependent_MTases_sf"/>
</dbReference>
<dbReference type="Gene3D" id="3.40.50.720">
    <property type="entry name" value="NAD(P)-binding Rossmann-like Domain"/>
    <property type="match status" value="2"/>
</dbReference>
<dbReference type="Gene3D" id="3.30.300.30">
    <property type="match status" value="1"/>
</dbReference>
<reference evidence="12 13" key="1">
    <citation type="journal article" date="2018" name="IMA Fungus">
        <title>IMA Genome-F 9: Draft genome sequence of Annulohypoxylon stygium, Aspergillus mulundensis, Berkeleyomyces basicola (syn. Thielaviopsis basicola), Ceratocystis smalleyi, two Cercospora beticola strains, Coleophoma cylindrospora, Fusarium fracticaudum, Phialophora cf. hyalina, and Morchella septimelata.</title>
        <authorList>
            <person name="Wingfield B.D."/>
            <person name="Bills G.F."/>
            <person name="Dong Y."/>
            <person name="Huang W."/>
            <person name="Nel W.J."/>
            <person name="Swalarsk-Parry B.S."/>
            <person name="Vaghefi N."/>
            <person name="Wilken P.M."/>
            <person name="An Z."/>
            <person name="de Beer Z.W."/>
            <person name="De Vos L."/>
            <person name="Chen L."/>
            <person name="Duong T.A."/>
            <person name="Gao Y."/>
            <person name="Hammerbacher A."/>
            <person name="Kikkert J.R."/>
            <person name="Li Y."/>
            <person name="Li H."/>
            <person name="Li K."/>
            <person name="Li Q."/>
            <person name="Liu X."/>
            <person name="Ma X."/>
            <person name="Naidoo K."/>
            <person name="Pethybridge S.J."/>
            <person name="Sun J."/>
            <person name="Steenkamp E.T."/>
            <person name="van der Nest M.A."/>
            <person name="van Wyk S."/>
            <person name="Wingfield M.J."/>
            <person name="Xiong C."/>
            <person name="Yue Q."/>
            <person name="Zhang X."/>
        </authorList>
    </citation>
    <scope>NUCLEOTIDE SEQUENCE [LARGE SCALE GENOMIC DNA]</scope>
    <source>
        <strain evidence="12 13">BP 5553</strain>
    </source>
</reference>
<dbReference type="InterPro" id="IPR020807">
    <property type="entry name" value="PKS_DH"/>
</dbReference>
<evidence type="ECO:0000313" key="13">
    <source>
        <dbReference type="Proteomes" id="UP000254866"/>
    </source>
</evidence>
<dbReference type="SMART" id="SM00823">
    <property type="entry name" value="PKS_PP"/>
    <property type="match status" value="2"/>
</dbReference>
<dbReference type="Pfam" id="PF00501">
    <property type="entry name" value="AMP-binding"/>
    <property type="match status" value="1"/>
</dbReference>
<dbReference type="SMART" id="SM00822">
    <property type="entry name" value="PKS_KR"/>
    <property type="match status" value="1"/>
</dbReference>
<dbReference type="InterPro" id="IPR032821">
    <property type="entry name" value="PKS_assoc"/>
</dbReference>
<dbReference type="InterPro" id="IPR057326">
    <property type="entry name" value="KR_dom"/>
</dbReference>
<sequence>MTSHQDQINEPIAIIGSGCRFPGEASTPSRLWELLRDPRDVLSRIPENRFNRDSFYHPNNMHHGTSNVLHSYFLSEDHRQFDAQFFGIKPVEAHAIDPQQRLLLETVYESVEAAGLSMKELQGSQTAVYVGLMCNDYADLVGRDTSYFPTYSATGIARSIISNRISYFFDWRGPSMTIDTACSSSLVAVHQAVQVLRSGESRVAVAAGSNLILGPEQYIVESNLKMLSPDGRSYMWDERANGYARGEGVASIVLKTLSAAIEDGDDIECIIRETGINQDGKTKGITMPSASAQASLIESTYAKAGLHLSDPRDRPQYFEAHGTGTPAGDPIEAEAISTAFFRNHPPKGRNADPLFVGSIKTVVGHTEGTAGLAGLLKASLALQNGVIPPNRLFDKLAPAVKPFYDKLEIARNAKPWPSVEHKAPRRASVNSFGFGGANAHCILESYTAPLPANSPSRDKTNRICTPFTFSAISERSLAAVVASYSEFLKAEKSINLRALSHTLNSRRVAFPVRVSFSASDLSSLCSKLDLFVEGQGEESTTAISSSPGPLCVLGIFTGQGAQWAQMGAKLMSFPAVTKIVDSLERSLADLPRDRPKWSLKAELLADKMSSRVGEAALSQPLCTAVQIILVDLVRAAGIHFAAVVGHSSGEIGAAYAAGYITASDAIRIAYYRGVSLRLAQGKKGQAGGMIAVGTSYDDAKEFCNLRKFRGKVCMAASNSATSVTISGDADAIDNVRAVFEEEKKFARVLKVDKAYHSHHMAACSESYLNSLRACGIKARRPVDSECLWVSSVYQEDINDTQDDLSSSYWVSNLVSPVLFSQAVEYALGEGRFDLAIELGPHPALKGPASQVIQDALGDPTPYTGFLNRGVDDIEAFSNGLGNIWSSISKSAVNFTGYDSLLNKTAPLKLLKGLPPYSWEHERAYWHESRVSKSYRERQHQPHELLGTRSHNSSNEQVRWDNYLIPKELPWISGHQIQGQMVFPAAGYMSTAFEAAREIAGIESMKLIELRGFTIGQALVFDTEDSSVEIHVSLTEIQRRGTQLSARFNFFSTGSKEPGPMLLNASGNLHVTFGYQESQVLPPMPKPHFAMMEVESDRFYDSFAENGYRYTGPFKALSSMERKTGVATGLVAVPASINPEKRLIIHPAALDAAVQSILLAYCYPGDGRLRTLQLPTHVSRIAINPTLCVANSIAGLSLNFISTIIEDGSAKINGDVDLYPMDSQNAMLQLEGMHTTPMVPPTEATDFHLFSEAVWDSASPDAMSLSTEVMESYDFSFILERVAHFYLRNLQNGTTLKDRENCEWHHKHLFSYLDTMLLRVANGIHPFAKREWVNDTHDEIQFIVKSYPDSIDLRLMHAVGENIIAVVRGEMTMLEPMIEDNMLNDFYVLGFGMSEYLQRLSATARQIGHRHPNMNVLEIGAGTGGATKSILRELDEAFALYTFTDISSGFFEKAKDLFKARESKMVFKTLDIEKDVVEQGFAEHSFDLIVASLVLHATTKLEETMKNVRQLLKPGGYLLLLEITDNDPMRFGFIFGGLPGWWLGVDDGRSVSPCIEPHKWETLLKHHGFYGIDSMSSHKTNEPIPLCVILGQAMDYRVDFLRDPLSTDQDTINLRLPELTIIGGSTPRTSSCVSTLASLLGPYCDEIGQVKSLVNLDTTDLSFGGSVICMQDHDDPTFKSMSEKMLKGYQKLFEKSKNVIWITRGYKECEPYAKMVVGFARCLIQEMPHVRLQFLDINPSDQPNAKVVAEAMLTFAAADMWEDQGRLNDLFWSVEPEMAFEKGQVFIPRIQLSKSLNNRYNSSSRLITQDVDPKSRPVTLTYFGDTHVLKAESGLVPTQSPDIRDNVEIQVSYSILKSVKIGSLGYFFLVLGTNTATGDQIISLSTSLSSQIKVPVTWTYPCMLPPKQAVEYLATIFYTMLSNSVLFELPRGGLVVVLEPSKPLEFILETCASKKGIHLKFLTPTSTTAPHQESWTTIHPRASKRDVETALPHNISRIIVCKNSDWSSAIRKQIPAHHIVETLDTLTQFDGGIKSSATDSRIPHALEASRVQILSSSSAIKFQDIPISSVQEILEPSAEHIPVSVVNWGVSTTVPIKIEPVDARPLFKNDKTYWLVGLTGGLGLSLCRWMVNRGARYIAISSRNPKVDPRWISDFEAAGATVKVYANDVTNRDSLRLVHQQIQTCLPPIIGVCQGAMVLHDTLFLDLDMERMEKVLKPKVDGAVYLDEIFSHQPLDFFVFLSSMASITGNPGQSAYGAANMFLAGLAAQRRRRGVAASTVHIGAIVGNGYVTRELSLGQQVALQKVGHTWMSEQDFYQIFAEAVVASPPRPGPNPEYFTGLRLFYADEEEKPHYAKSPIFSHLTIHRNLAGFVSGGNTAVVSVKTQLLKATTHEEVYEILKVSLVLKLQVALQTPADLDVVSQTADALGIDSLVSVDLRSWFMKELNVDMPVLKILSGATIGELLERAQELLDPTLIPNIGAETATEKKLLPEKPKVVRKPVVMPPKPKFIPSKPAPVQPVLKAIPSQKLQPHPTATPVKAIVANKPADMELDSESSDLPISHDYPAPNFKQPVSEGHSSESILSISTRSLEPEILSDAKISSPNSLTSSFEEISRPSGAKSGIQRVLPMSFSQSRFWFLKFYLEDQTTFNVTTSIHLRGNLRVEDLAQAVATIGQRHESLRTRFFTDENHQPMQAILEFSVLRLETRNISDDDEISKEYASLKNHVYDLENGETLRIILLSLSPVSHQILLGYHHINMDGVSFELFFSDLQKAYDSSLSTSFQVLQYPDFASRQRKEYLDGEWSNELRYWRNQFPDIPSPLPLLPVSTLTSRLALTKYGSHMSSYRVTPELSAQVYGTCKKLRVSPFQFYLAVYRVMIFRWVETDDYCIGVADANRSGSDVQQSLGCYLNLLPIRFNTRATNTFSEAVKETKTKAQQAFANSKVPFNVLLSELNVPRSSSESPLFQVFLNYRQGVAESRTFCDCDCEWTDFDGGQIAYDLSLDVVDNAGGDALLRLSVQKDLYTSQDGEILIKSFVNLLDAFSRNPASRLSRPPLFAGDDIEKAISLGRGSISSIEWQGTVIHRIDEIAQSNHQAPALKDGLGNSLTYAQMHTRANVIAVALSDLRVGNGSRVGVFQEPSTDWICSILAILRLGAVYVPLDPWLTTMRLAVIVKDCQPDAILTDNTNKKDFPLLKSQSNMVNVSKLSSSLRNKTIPNVSKEDSTMTVLYTSGSTGTPKGVVMKHSAIRAHVETVTNTSTSEGKNKIFLQQSSFSFDMSLVQILWPLCSGGSIYVVPQSGRGDPVAISNIISSENISVTAATPSEYISWIRFGDLDSVRKSTWTLAISGGELVTRNFAQVFRDLDKPGLQVMNCYGPTEITFFSHFSEFFFADNDWVATSPSLVPWTNYATYIVDSSLKPVPAGVPGEVVISGMGVSSGYLNMKEITNQRFLADNFASNDFIAQGWNTMHLTGDRGRLLPDGSLLLEGRIAGDTQIKLRGLRVDLQDIEAAIISSSQGRILHAIVSVRRSQPAGPEFLVGHVEFSPRHPSKNTDAFIKSILLELPLPQYMHPALIIPVEDLPRTSSGKIDRLSVKLLPLAQKYQSNNSSQALNETEPQLLQLWEEILTTEVMDHFTIDSQSDFFQVGGSSLLLVQLQALIKKTFSIDLPLVQLFDVSTLGKMAARIHNGQHPNETSSPSQVPEIADNTTSRLSAVDESIGLGAQTSHSSDLLTDSNPGDSIHWEMEVSLSSSLEASIVLGVNVPRAVVLTGSTGFLGKAILQRLVSTPSIEKIYCIAVRPNSQRSDPVFSSPKVLVYTGDQSLPLLGLTYSETVSILSDADAIIHNAADVSFLKTYYSLRKTNVESTKQLADWAVIHGLQFHYISTASVTYLSGQESYPSISVRDFKPPVNGSNGYIASKWASEVHLERMNQKFGMPLVIHRPSSITGPGASETDVMSSLLKYSKMLHAIPKSDYIKGYFDFISVEKAANEIVESVQRGVEDVEAQYVFESGELQMESEGMKKSMEMQTGESFVELSIWDWVKRAEILGLNSMVAAFLNGVTTQGLLMTKLVKD</sequence>
<evidence type="ECO:0000256" key="7">
    <source>
        <dbReference type="ARBA" id="ARBA00023268"/>
    </source>
</evidence>
<keyword evidence="6" id="KW-0677">Repeat</keyword>
<dbReference type="InterPro" id="IPR013968">
    <property type="entry name" value="PKS_KR"/>
</dbReference>
<dbReference type="InterPro" id="IPR020841">
    <property type="entry name" value="PKS_Beta-ketoAc_synthase_dom"/>
</dbReference>
<dbReference type="Gene3D" id="3.40.47.10">
    <property type="match status" value="1"/>
</dbReference>
<keyword evidence="4" id="KW-0489">Methyltransferase</keyword>
<dbReference type="PROSITE" id="PS00606">
    <property type="entry name" value="KS3_1"/>
    <property type="match status" value="1"/>
</dbReference>
<evidence type="ECO:0000256" key="6">
    <source>
        <dbReference type="ARBA" id="ARBA00022737"/>
    </source>
</evidence>
<dbReference type="SUPFAM" id="SSF56801">
    <property type="entry name" value="Acetyl-CoA synthetase-like"/>
    <property type="match status" value="1"/>
</dbReference>
<feature type="region of interest" description="N-terminal hotdog fold" evidence="8">
    <location>
        <begin position="942"/>
        <end position="1075"/>
    </location>
</feature>
<dbReference type="Pfam" id="PF16197">
    <property type="entry name" value="KAsynt_C_assoc"/>
    <property type="match status" value="1"/>
</dbReference>
<evidence type="ECO:0000259" key="11">
    <source>
        <dbReference type="PROSITE" id="PS52019"/>
    </source>
</evidence>
<dbReference type="PANTHER" id="PTHR43775">
    <property type="entry name" value="FATTY ACID SYNTHASE"/>
    <property type="match status" value="1"/>
</dbReference>
<dbReference type="SUPFAM" id="SSF53335">
    <property type="entry name" value="S-adenosyl-L-methionine-dependent methyltransferases"/>
    <property type="match status" value="1"/>
</dbReference>
<dbReference type="STRING" id="2656787.A0A370TY97"/>
<keyword evidence="7" id="KW-0511">Multifunctional enzyme</keyword>
<comment type="caution">
    <text evidence="12">The sequence shown here is derived from an EMBL/GenBank/DDBJ whole genome shotgun (WGS) entry which is preliminary data.</text>
</comment>
<dbReference type="GO" id="GO:0006633">
    <property type="term" value="P:fatty acid biosynthetic process"/>
    <property type="evidence" value="ECO:0007669"/>
    <property type="project" value="InterPro"/>
</dbReference>
<organism evidence="12 13">
    <name type="scientific">Venustampulla echinocandica</name>
    <dbReference type="NCBI Taxonomy" id="2656787"/>
    <lineage>
        <taxon>Eukaryota</taxon>
        <taxon>Fungi</taxon>
        <taxon>Dikarya</taxon>
        <taxon>Ascomycota</taxon>
        <taxon>Pezizomycotina</taxon>
        <taxon>Leotiomycetes</taxon>
        <taxon>Helotiales</taxon>
        <taxon>Pleuroascaceae</taxon>
        <taxon>Venustampulla</taxon>
    </lineage>
</organism>
<dbReference type="SMART" id="SM00826">
    <property type="entry name" value="PKS_DH"/>
    <property type="match status" value="1"/>
</dbReference>
<dbReference type="InterPro" id="IPR016039">
    <property type="entry name" value="Thiolase-like"/>
</dbReference>
<dbReference type="InterPro" id="IPR045851">
    <property type="entry name" value="AMP-bd_C_sf"/>
</dbReference>
<dbReference type="GeneID" id="43593322"/>
<keyword evidence="1" id="KW-0596">Phosphopantetheine</keyword>
<evidence type="ECO:0000256" key="3">
    <source>
        <dbReference type="ARBA" id="ARBA00022598"/>
    </source>
</evidence>
<dbReference type="Gene3D" id="1.10.1200.10">
    <property type="entry name" value="ACP-like"/>
    <property type="match status" value="1"/>
</dbReference>
<dbReference type="Pfam" id="PF08242">
    <property type="entry name" value="Methyltransf_12"/>
    <property type="match status" value="1"/>
</dbReference>
<dbReference type="PROSITE" id="PS00455">
    <property type="entry name" value="AMP_BINDING"/>
    <property type="match status" value="1"/>
</dbReference>
<dbReference type="OrthoDB" id="329835at2759"/>
<dbReference type="InterPro" id="IPR050091">
    <property type="entry name" value="PKS_NRPS_Biosynth_Enz"/>
</dbReference>
<keyword evidence="2" id="KW-0597">Phosphoprotein</keyword>
<dbReference type="Pfam" id="PF08659">
    <property type="entry name" value="KR"/>
    <property type="match status" value="1"/>
</dbReference>
<dbReference type="InterPro" id="IPR023213">
    <property type="entry name" value="CAT-like_dom_sf"/>
</dbReference>
<dbReference type="Pfam" id="PF07993">
    <property type="entry name" value="NAD_binding_4"/>
    <property type="match status" value="1"/>
</dbReference>
<dbReference type="InterPro" id="IPR014031">
    <property type="entry name" value="Ketoacyl_synth_C"/>
</dbReference>
<evidence type="ECO:0000256" key="2">
    <source>
        <dbReference type="ARBA" id="ARBA00022553"/>
    </source>
</evidence>
<dbReference type="CDD" id="cd00833">
    <property type="entry name" value="PKS"/>
    <property type="match status" value="1"/>
</dbReference>
<dbReference type="PROSITE" id="PS52019">
    <property type="entry name" value="PKS_MFAS_DH"/>
    <property type="match status" value="1"/>
</dbReference>
<dbReference type="Gene3D" id="3.30.559.10">
    <property type="entry name" value="Chloramphenicol acetyltransferase-like domain"/>
    <property type="match status" value="1"/>
</dbReference>
<feature type="domain" description="PKS/mFAS DH" evidence="11">
    <location>
        <begin position="942"/>
        <end position="1243"/>
    </location>
</feature>
<dbReference type="InterPro" id="IPR036291">
    <property type="entry name" value="NAD(P)-bd_dom_sf"/>
</dbReference>
<name>A0A370TY97_9HELO</name>
<dbReference type="EMBL" id="NPIC01000001">
    <property type="protein sequence ID" value="RDL40494.1"/>
    <property type="molecule type" value="Genomic_DNA"/>
</dbReference>
<protein>
    <submittedName>
        <fullName evidence="12">Uncharacterized protein</fullName>
    </submittedName>
</protein>
<dbReference type="Gene3D" id="3.40.366.10">
    <property type="entry name" value="Malonyl-Coenzyme A Acyl Carrier Protein, domain 2"/>
    <property type="match status" value="1"/>
</dbReference>
<dbReference type="Gene3D" id="3.40.50.150">
    <property type="entry name" value="Vaccinia Virus protein VP39"/>
    <property type="match status" value="1"/>
</dbReference>
<dbReference type="SUPFAM" id="SSF52151">
    <property type="entry name" value="FabD/lysophospholipase-like"/>
    <property type="match status" value="1"/>
</dbReference>
<dbReference type="InterPro" id="IPR016035">
    <property type="entry name" value="Acyl_Trfase/lysoPLipase"/>
</dbReference>
<dbReference type="InterPro" id="IPR020806">
    <property type="entry name" value="PKS_PP-bd"/>
</dbReference>
<dbReference type="PROSITE" id="PS50075">
    <property type="entry name" value="CARRIER"/>
    <property type="match status" value="2"/>
</dbReference>
<feature type="domain" description="Carrier" evidence="9">
    <location>
        <begin position="2393"/>
        <end position="2471"/>
    </location>
</feature>
<dbReference type="GO" id="GO:0016874">
    <property type="term" value="F:ligase activity"/>
    <property type="evidence" value="ECO:0007669"/>
    <property type="project" value="UniProtKB-KW"/>
</dbReference>
<feature type="region of interest" description="C-terminal hotdog fold" evidence="8">
    <location>
        <begin position="1090"/>
        <end position="1243"/>
    </location>
</feature>
<dbReference type="CDD" id="cd02440">
    <property type="entry name" value="AdoMet_MTases"/>
    <property type="match status" value="1"/>
</dbReference>
<dbReference type="InterPro" id="IPR016036">
    <property type="entry name" value="Malonyl_transacylase_ACP-bd"/>
</dbReference>
<dbReference type="SUPFAM" id="SSF53901">
    <property type="entry name" value="Thiolase-like"/>
    <property type="match status" value="1"/>
</dbReference>
<dbReference type="InterPro" id="IPR001227">
    <property type="entry name" value="Ac_transferase_dom_sf"/>
</dbReference>
<dbReference type="Gene3D" id="3.40.50.12780">
    <property type="entry name" value="N-terminal domain of ligase-like"/>
    <property type="match status" value="1"/>
</dbReference>
<keyword evidence="5" id="KW-0808">Transferase</keyword>
<dbReference type="InterPro" id="IPR009081">
    <property type="entry name" value="PP-bd_ACP"/>
</dbReference>
<dbReference type="Pfam" id="PF00668">
    <property type="entry name" value="Condensation"/>
    <property type="match status" value="1"/>
</dbReference>
<feature type="domain" description="Carrier" evidence="9">
    <location>
        <begin position="3609"/>
        <end position="3689"/>
    </location>
</feature>
<dbReference type="CDD" id="cd05930">
    <property type="entry name" value="A_NRPS"/>
    <property type="match status" value="1"/>
</dbReference>
<dbReference type="InterPro" id="IPR018201">
    <property type="entry name" value="Ketoacyl_synth_AS"/>
</dbReference>
<dbReference type="InterPro" id="IPR006162">
    <property type="entry name" value="Ppantetheine_attach_site"/>
</dbReference>
<dbReference type="InterPro" id="IPR042104">
    <property type="entry name" value="PKS_dehydratase_sf"/>
</dbReference>
<dbReference type="GO" id="GO:0004315">
    <property type="term" value="F:3-oxoacyl-[acyl-carrier-protein] synthase activity"/>
    <property type="evidence" value="ECO:0007669"/>
    <property type="project" value="InterPro"/>
</dbReference>
<dbReference type="Pfam" id="PF14765">
    <property type="entry name" value="PS-DH"/>
    <property type="match status" value="1"/>
</dbReference>
<dbReference type="PROSITE" id="PS00012">
    <property type="entry name" value="PHOSPHOPANTETHEINE"/>
    <property type="match status" value="1"/>
</dbReference>
<evidence type="ECO:0000259" key="10">
    <source>
        <dbReference type="PROSITE" id="PS52004"/>
    </source>
</evidence>
<dbReference type="Pfam" id="PF00550">
    <property type="entry name" value="PP-binding"/>
    <property type="match status" value="2"/>
</dbReference>
<dbReference type="Proteomes" id="UP000254866">
    <property type="component" value="Unassembled WGS sequence"/>
</dbReference>
<evidence type="ECO:0000259" key="9">
    <source>
        <dbReference type="PROSITE" id="PS50075"/>
    </source>
</evidence>
<dbReference type="RefSeq" id="XP_031873150.1">
    <property type="nucleotide sequence ID" value="XM_032009096.1"/>
</dbReference>
<dbReference type="InterPro" id="IPR049551">
    <property type="entry name" value="PKS_DH_C"/>
</dbReference>
<proteinExistence type="predicted"/>
<dbReference type="InterPro" id="IPR020845">
    <property type="entry name" value="AMP-binding_CS"/>
</dbReference>